<keyword evidence="1" id="KW-1133">Transmembrane helix</keyword>
<evidence type="ECO:0000313" key="3">
    <source>
        <dbReference type="Proteomes" id="UP000604391"/>
    </source>
</evidence>
<reference evidence="2 3" key="1">
    <citation type="journal article" name="Nat. Commun.">
        <title>Undinarchaeota illuminate DPANN phylogeny and the impact of gene transfer on archaeal evolution.</title>
        <authorList>
            <person name="Dombrowski N."/>
            <person name="Williams T.A."/>
            <person name="Sun J."/>
            <person name="Woodcroft B.J."/>
            <person name="Lee J.H."/>
            <person name="Minh B.Q."/>
            <person name="Rinke C."/>
            <person name="Spang A."/>
        </authorList>
    </citation>
    <scope>NUCLEOTIDE SEQUENCE [LARGE SCALE GENOMIC DNA]</scope>
    <source>
        <strain evidence="2">MAG_bin17</strain>
    </source>
</reference>
<keyword evidence="1" id="KW-0472">Membrane</keyword>
<feature type="transmembrane region" description="Helical" evidence="1">
    <location>
        <begin position="6"/>
        <end position="33"/>
    </location>
</feature>
<keyword evidence="1" id="KW-0812">Transmembrane</keyword>
<gene>
    <name evidence="2" type="ORF">H1011_00860</name>
</gene>
<comment type="caution">
    <text evidence="2">The sequence shown here is derived from an EMBL/GenBank/DDBJ whole genome shotgun (WGS) entry which is preliminary data.</text>
</comment>
<dbReference type="AlphaFoldDB" id="A0A832X4Z5"/>
<sequence length="102" mass="11075">MRNNKAVSLGINMLVILALAVFVVFLVSSFFFSEARESASGIRMISDLATEDKAEIGTMISDIPACYQAVDLGSECEDPVCCGLTYAQCKLAINEGCVWEIR</sequence>
<evidence type="ECO:0000313" key="2">
    <source>
        <dbReference type="EMBL" id="HIJ99359.1"/>
    </source>
</evidence>
<accession>A0A832X4Z5</accession>
<name>A0A832X4Z5_9ARCH</name>
<organism evidence="2 3">
    <name type="scientific">Candidatus Undinarchaeum marinum</name>
    <dbReference type="NCBI Taxonomy" id="2756141"/>
    <lineage>
        <taxon>Archaea</taxon>
        <taxon>Candidatus Undinarchaeota</taxon>
        <taxon>Candidatus Undinarchaeia</taxon>
        <taxon>Candidatus Undinarchaeales</taxon>
        <taxon>Candidatus Undinarchaeaceae</taxon>
        <taxon>Candidatus Undinarchaeum</taxon>
    </lineage>
</organism>
<evidence type="ECO:0000256" key="1">
    <source>
        <dbReference type="SAM" id="Phobius"/>
    </source>
</evidence>
<keyword evidence="3" id="KW-1185">Reference proteome</keyword>
<dbReference type="EMBL" id="DVAD01000006">
    <property type="protein sequence ID" value="HIJ99359.1"/>
    <property type="molecule type" value="Genomic_DNA"/>
</dbReference>
<dbReference type="Proteomes" id="UP000604391">
    <property type="component" value="Unassembled WGS sequence"/>
</dbReference>
<proteinExistence type="predicted"/>
<protein>
    <submittedName>
        <fullName evidence="2">Uncharacterized protein</fullName>
    </submittedName>
</protein>